<keyword evidence="2" id="KW-0418">Kinase</keyword>
<name>A0ABV9JGI6_9GAMM</name>
<keyword evidence="3" id="KW-1185">Reference proteome</keyword>
<organism evidence="2 3">
    <name type="scientific">Rheinheimera marina</name>
    <dbReference type="NCBI Taxonomy" id="1774958"/>
    <lineage>
        <taxon>Bacteria</taxon>
        <taxon>Pseudomonadati</taxon>
        <taxon>Pseudomonadota</taxon>
        <taxon>Gammaproteobacteria</taxon>
        <taxon>Chromatiales</taxon>
        <taxon>Chromatiaceae</taxon>
        <taxon>Rheinheimera</taxon>
    </lineage>
</organism>
<sequence length="253" mass="28766">MEQVEIGLMLPGATLFNDLNINKTWKAHVKTHEQVVVAYVKLLSPRKLYIECLCAVIGRFLGLPIPKPIIVKVSSDYSDDIPSGQFALGYGSEDASYPSFRRHVNNEEAILKLEEFSKTLDIGVFDEWIANWDRNIGNILYDGGTAFSFIDHENAINENLLSEQPANKNQIVDAIYSKKSEFEKYKLLRIVQSTITPPYATLPLSLVSEKTYAGSYLSEEEILQVIDFLENRTNVLEKLFSNRLRLKQQEMAI</sequence>
<protein>
    <submittedName>
        <fullName evidence="2">HipA family kinase</fullName>
    </submittedName>
</protein>
<dbReference type="EMBL" id="JBHSGB010000001">
    <property type="protein sequence ID" value="MFC4653541.1"/>
    <property type="molecule type" value="Genomic_DNA"/>
</dbReference>
<evidence type="ECO:0000313" key="3">
    <source>
        <dbReference type="Proteomes" id="UP001595962"/>
    </source>
</evidence>
<keyword evidence="2" id="KW-0808">Transferase</keyword>
<proteinExistence type="predicted"/>
<evidence type="ECO:0000313" key="2">
    <source>
        <dbReference type="EMBL" id="MFC4653541.1"/>
    </source>
</evidence>
<dbReference type="InterPro" id="IPR046748">
    <property type="entry name" value="HipA_2"/>
</dbReference>
<dbReference type="Pfam" id="PF20613">
    <property type="entry name" value="HipA_2"/>
    <property type="match status" value="1"/>
</dbReference>
<comment type="caution">
    <text evidence="2">The sequence shown here is derived from an EMBL/GenBank/DDBJ whole genome shotgun (WGS) entry which is preliminary data.</text>
</comment>
<dbReference type="GO" id="GO:0016301">
    <property type="term" value="F:kinase activity"/>
    <property type="evidence" value="ECO:0007669"/>
    <property type="project" value="UniProtKB-KW"/>
</dbReference>
<dbReference type="RefSeq" id="WP_377330913.1">
    <property type="nucleotide sequence ID" value="NZ_JBHSGB010000001.1"/>
</dbReference>
<accession>A0ABV9JGI6</accession>
<feature type="domain" description="HipA-like kinase" evidence="1">
    <location>
        <begin position="44"/>
        <end position="164"/>
    </location>
</feature>
<gene>
    <name evidence="2" type="ORF">ACFO3I_00750</name>
</gene>
<reference evidence="3" key="1">
    <citation type="journal article" date="2019" name="Int. J. Syst. Evol. Microbiol.">
        <title>The Global Catalogue of Microorganisms (GCM) 10K type strain sequencing project: providing services to taxonomists for standard genome sequencing and annotation.</title>
        <authorList>
            <consortium name="The Broad Institute Genomics Platform"/>
            <consortium name="The Broad Institute Genome Sequencing Center for Infectious Disease"/>
            <person name="Wu L."/>
            <person name="Ma J."/>
        </authorList>
    </citation>
    <scope>NUCLEOTIDE SEQUENCE [LARGE SCALE GENOMIC DNA]</scope>
    <source>
        <strain evidence="3">DT28</strain>
    </source>
</reference>
<evidence type="ECO:0000259" key="1">
    <source>
        <dbReference type="Pfam" id="PF20613"/>
    </source>
</evidence>
<dbReference type="Proteomes" id="UP001595962">
    <property type="component" value="Unassembled WGS sequence"/>
</dbReference>